<proteinExistence type="predicted"/>
<gene>
    <name evidence="1" type="ORF">HPB47_004079</name>
</gene>
<sequence length="210" mass="22865">MYQGQPLCVVYAGYHSGYAAHLWVPVEPESASYDVARVASPVHAPYVPVIPLELADLSTPPPSFQFRMPDTTRPPPPLPVAGRRRPGYWTEPRLHHRRSCASANQGRTSTDKRPRDPVRLPESGGLSEFRSRDDRGFEATAGSTVDAAGSRTASWPAPGDCSGRAPYYNRSPAGWTTGDACASASQATWAPFWASPEPEGAYVDRRKLAE</sequence>
<accession>A0AC60PGM2</accession>
<evidence type="ECO:0000313" key="1">
    <source>
        <dbReference type="EMBL" id="KAG0419463.1"/>
    </source>
</evidence>
<keyword evidence="2" id="KW-1185">Reference proteome</keyword>
<organism evidence="1 2">
    <name type="scientific">Ixodes persulcatus</name>
    <name type="common">Taiga tick</name>
    <dbReference type="NCBI Taxonomy" id="34615"/>
    <lineage>
        <taxon>Eukaryota</taxon>
        <taxon>Metazoa</taxon>
        <taxon>Ecdysozoa</taxon>
        <taxon>Arthropoda</taxon>
        <taxon>Chelicerata</taxon>
        <taxon>Arachnida</taxon>
        <taxon>Acari</taxon>
        <taxon>Parasitiformes</taxon>
        <taxon>Ixodida</taxon>
        <taxon>Ixodoidea</taxon>
        <taxon>Ixodidae</taxon>
        <taxon>Ixodinae</taxon>
        <taxon>Ixodes</taxon>
    </lineage>
</organism>
<comment type="caution">
    <text evidence="1">The sequence shown here is derived from an EMBL/GenBank/DDBJ whole genome shotgun (WGS) entry which is preliminary data.</text>
</comment>
<dbReference type="EMBL" id="JABSTQ010010619">
    <property type="protein sequence ID" value="KAG0419463.1"/>
    <property type="molecule type" value="Genomic_DNA"/>
</dbReference>
<dbReference type="Proteomes" id="UP000805193">
    <property type="component" value="Unassembled WGS sequence"/>
</dbReference>
<name>A0AC60PGM2_IXOPE</name>
<evidence type="ECO:0000313" key="2">
    <source>
        <dbReference type="Proteomes" id="UP000805193"/>
    </source>
</evidence>
<protein>
    <submittedName>
        <fullName evidence="1">Uncharacterized protein</fullName>
    </submittedName>
</protein>
<reference evidence="1 2" key="1">
    <citation type="journal article" date="2020" name="Cell">
        <title>Large-Scale Comparative Analyses of Tick Genomes Elucidate Their Genetic Diversity and Vector Capacities.</title>
        <authorList>
            <consortium name="Tick Genome and Microbiome Consortium (TIGMIC)"/>
            <person name="Jia N."/>
            <person name="Wang J."/>
            <person name="Shi W."/>
            <person name="Du L."/>
            <person name="Sun Y."/>
            <person name="Zhan W."/>
            <person name="Jiang J.F."/>
            <person name="Wang Q."/>
            <person name="Zhang B."/>
            <person name="Ji P."/>
            <person name="Bell-Sakyi L."/>
            <person name="Cui X.M."/>
            <person name="Yuan T.T."/>
            <person name="Jiang B.G."/>
            <person name="Yang W.F."/>
            <person name="Lam T.T."/>
            <person name="Chang Q.C."/>
            <person name="Ding S.J."/>
            <person name="Wang X.J."/>
            <person name="Zhu J.G."/>
            <person name="Ruan X.D."/>
            <person name="Zhao L."/>
            <person name="Wei J.T."/>
            <person name="Ye R.Z."/>
            <person name="Que T.C."/>
            <person name="Du C.H."/>
            <person name="Zhou Y.H."/>
            <person name="Cheng J.X."/>
            <person name="Dai P.F."/>
            <person name="Guo W.B."/>
            <person name="Han X.H."/>
            <person name="Huang E.J."/>
            <person name="Li L.F."/>
            <person name="Wei W."/>
            <person name="Gao Y.C."/>
            <person name="Liu J.Z."/>
            <person name="Shao H.Z."/>
            <person name="Wang X."/>
            <person name="Wang C.C."/>
            <person name="Yang T.C."/>
            <person name="Huo Q.B."/>
            <person name="Li W."/>
            <person name="Chen H.Y."/>
            <person name="Chen S.E."/>
            <person name="Zhou L.G."/>
            <person name="Ni X.B."/>
            <person name="Tian J.H."/>
            <person name="Sheng Y."/>
            <person name="Liu T."/>
            <person name="Pan Y.S."/>
            <person name="Xia L.Y."/>
            <person name="Li J."/>
            <person name="Zhao F."/>
            <person name="Cao W.C."/>
        </authorList>
    </citation>
    <scope>NUCLEOTIDE SEQUENCE [LARGE SCALE GENOMIC DNA]</scope>
    <source>
        <strain evidence="1">Iper-2018</strain>
    </source>
</reference>